<keyword evidence="1" id="KW-0472">Membrane</keyword>
<evidence type="ECO:0000313" key="3">
    <source>
        <dbReference type="Proteomes" id="UP001365846"/>
    </source>
</evidence>
<reference evidence="2 3" key="1">
    <citation type="submission" date="2024-03" db="EMBL/GenBank/DDBJ databases">
        <title>Novel species of the genus Variovorax.</title>
        <authorList>
            <person name="Liu Q."/>
            <person name="Xin Y.-H."/>
        </authorList>
    </citation>
    <scope>NUCLEOTIDE SEQUENCE [LARGE SCALE GENOMIC DNA]</scope>
    <source>
        <strain evidence="2 3">KACC 18899</strain>
    </source>
</reference>
<protein>
    <recommendedName>
        <fullName evidence="4">Toxin CptA</fullName>
    </recommendedName>
</protein>
<accession>A0ABU8VPW3</accession>
<feature type="transmembrane region" description="Helical" evidence="1">
    <location>
        <begin position="27"/>
        <end position="45"/>
    </location>
</feature>
<keyword evidence="1" id="KW-0812">Transmembrane</keyword>
<dbReference type="EMBL" id="JBBKZU010000019">
    <property type="protein sequence ID" value="MEJ8815356.1"/>
    <property type="molecule type" value="Genomic_DNA"/>
</dbReference>
<keyword evidence="3" id="KW-1185">Reference proteome</keyword>
<proteinExistence type="predicted"/>
<name>A0ABU8VPW3_9BURK</name>
<dbReference type="RefSeq" id="WP_340360568.1">
    <property type="nucleotide sequence ID" value="NZ_JBBKZU010000019.1"/>
</dbReference>
<gene>
    <name evidence="2" type="ORF">WKW77_30130</name>
</gene>
<comment type="caution">
    <text evidence="2">The sequence shown here is derived from an EMBL/GenBank/DDBJ whole genome shotgun (WGS) entry which is preliminary data.</text>
</comment>
<evidence type="ECO:0008006" key="4">
    <source>
        <dbReference type="Google" id="ProtNLM"/>
    </source>
</evidence>
<evidence type="ECO:0000256" key="1">
    <source>
        <dbReference type="SAM" id="Phobius"/>
    </source>
</evidence>
<evidence type="ECO:0000313" key="2">
    <source>
        <dbReference type="EMBL" id="MEJ8815356.1"/>
    </source>
</evidence>
<organism evidence="2 3">
    <name type="scientific">Variovorax ureilyticus</name>
    <dbReference type="NCBI Taxonomy" id="1836198"/>
    <lineage>
        <taxon>Bacteria</taxon>
        <taxon>Pseudomonadati</taxon>
        <taxon>Pseudomonadota</taxon>
        <taxon>Betaproteobacteria</taxon>
        <taxon>Burkholderiales</taxon>
        <taxon>Comamonadaceae</taxon>
        <taxon>Variovorax</taxon>
    </lineage>
</organism>
<dbReference type="Proteomes" id="UP001365846">
    <property type="component" value="Unassembled WGS sequence"/>
</dbReference>
<sequence length="141" mass="15357">MLALWVLGACAVTAATIQSAGIDWRDGMLLLCAVIATLAAWSGVFRSSGCANLIFDGQSWSMSGGIDLPTAQAAVMLDLQRLLLVRLKEPLGATRWLWVERDAMPHRWRDLRRALYSRAIPADAAVRTPESVSADARHLSP</sequence>
<keyword evidence="1" id="KW-1133">Transmembrane helix</keyword>